<dbReference type="GO" id="GO:0005886">
    <property type="term" value="C:plasma membrane"/>
    <property type="evidence" value="ECO:0007669"/>
    <property type="project" value="TreeGrafter"/>
</dbReference>
<dbReference type="Gene3D" id="3.30.70.1440">
    <property type="entry name" value="Multidrug efflux transporter AcrB pore domain"/>
    <property type="match status" value="1"/>
</dbReference>
<dbReference type="InterPro" id="IPR001036">
    <property type="entry name" value="Acrflvin-R"/>
</dbReference>
<evidence type="ECO:0000256" key="4">
    <source>
        <dbReference type="ARBA" id="ARBA00023136"/>
    </source>
</evidence>
<dbReference type="Gene3D" id="1.20.1640.10">
    <property type="entry name" value="Multidrug efflux transporter AcrB transmembrane domain"/>
    <property type="match status" value="2"/>
</dbReference>
<dbReference type="Gene3D" id="3.30.2090.10">
    <property type="entry name" value="Multidrug efflux transporter AcrB TolC docking domain, DN and DC subdomains"/>
    <property type="match status" value="2"/>
</dbReference>
<feature type="transmembrane region" description="Helical" evidence="5">
    <location>
        <begin position="355"/>
        <end position="375"/>
    </location>
</feature>
<dbReference type="EMBL" id="JACXIZ010000020">
    <property type="protein sequence ID" value="MBD2846026.1"/>
    <property type="molecule type" value="Genomic_DNA"/>
</dbReference>
<dbReference type="PRINTS" id="PR00702">
    <property type="entry name" value="ACRIFLAVINRP"/>
</dbReference>
<feature type="transmembrane region" description="Helical" evidence="5">
    <location>
        <begin position="945"/>
        <end position="962"/>
    </location>
</feature>
<dbReference type="InterPro" id="IPR027463">
    <property type="entry name" value="AcrB_DN_DC_subdom"/>
</dbReference>
<evidence type="ECO:0000256" key="3">
    <source>
        <dbReference type="ARBA" id="ARBA00022989"/>
    </source>
</evidence>
<dbReference type="SUPFAM" id="SSF82693">
    <property type="entry name" value="Multidrug efflux transporter AcrB pore domain, PN1, PN2, PC1 and PC2 subdomains"/>
    <property type="match status" value="3"/>
</dbReference>
<feature type="transmembrane region" description="Helical" evidence="5">
    <location>
        <begin position="427"/>
        <end position="450"/>
    </location>
</feature>
<dbReference type="PANTHER" id="PTHR32063">
    <property type="match status" value="1"/>
</dbReference>
<dbReference type="Gene3D" id="3.30.70.1430">
    <property type="entry name" value="Multidrug efflux transporter AcrB pore domain"/>
    <property type="match status" value="2"/>
</dbReference>
<dbReference type="Gene3D" id="3.30.70.1320">
    <property type="entry name" value="Multidrug efflux transporter AcrB pore domain like"/>
    <property type="match status" value="1"/>
</dbReference>
<dbReference type="SUPFAM" id="SSF82714">
    <property type="entry name" value="Multidrug efflux transporter AcrB TolC docking domain, DN and DC subdomains"/>
    <property type="match status" value="2"/>
</dbReference>
<dbReference type="GO" id="GO:0042910">
    <property type="term" value="F:xenobiotic transmembrane transporter activity"/>
    <property type="evidence" value="ECO:0007669"/>
    <property type="project" value="TreeGrafter"/>
</dbReference>
<feature type="transmembrane region" description="Helical" evidence="5">
    <location>
        <begin position="456"/>
        <end position="483"/>
    </location>
</feature>
<evidence type="ECO:0000313" key="7">
    <source>
        <dbReference type="EMBL" id="MBD2846026.1"/>
    </source>
</evidence>
<dbReference type="SUPFAM" id="SSF82866">
    <property type="entry name" value="Multidrug efflux transporter AcrB transmembrane domain"/>
    <property type="match status" value="2"/>
</dbReference>
<evidence type="ECO:0000256" key="1">
    <source>
        <dbReference type="ARBA" id="ARBA00004141"/>
    </source>
</evidence>
<protein>
    <submittedName>
        <fullName evidence="7">Efflux RND transporter permease subunit</fullName>
    </submittedName>
</protein>
<feature type="transmembrane region" description="Helical" evidence="5">
    <location>
        <begin position="897"/>
        <end position="918"/>
    </location>
</feature>
<comment type="caution">
    <text evidence="7">The sequence shown here is derived from an EMBL/GenBank/DDBJ whole genome shotgun (WGS) entry which is preliminary data.</text>
</comment>
<keyword evidence="4 5" id="KW-0472">Membrane</keyword>
<feature type="transmembrane region" description="Helical" evidence="5">
    <location>
        <begin position="12"/>
        <end position="31"/>
    </location>
</feature>
<feature type="domain" description="G-protein coupled receptors family 3 profile" evidence="6">
    <location>
        <begin position="912"/>
        <end position="1015"/>
    </location>
</feature>
<proteinExistence type="predicted"/>
<gene>
    <name evidence="7" type="ORF">IDH44_12545</name>
</gene>
<evidence type="ECO:0000256" key="5">
    <source>
        <dbReference type="SAM" id="Phobius"/>
    </source>
</evidence>
<dbReference type="Proteomes" id="UP000621560">
    <property type="component" value="Unassembled WGS sequence"/>
</dbReference>
<comment type="subcellular location">
    <subcellularLocation>
        <location evidence="1">Membrane</location>
        <topology evidence="1">Multi-pass membrane protein</topology>
    </subcellularLocation>
</comment>
<dbReference type="PROSITE" id="PS50259">
    <property type="entry name" value="G_PROTEIN_RECEP_F3_4"/>
    <property type="match status" value="1"/>
</dbReference>
<reference evidence="7" key="1">
    <citation type="submission" date="2020-09" db="EMBL/GenBank/DDBJ databases">
        <title>A novel bacterium of genus Paenibacillus, isolated from South China Sea.</title>
        <authorList>
            <person name="Huang H."/>
            <person name="Mo K."/>
            <person name="Hu Y."/>
        </authorList>
    </citation>
    <scope>NUCLEOTIDE SEQUENCE</scope>
    <source>
        <strain evidence="7">IB182496</strain>
    </source>
</reference>
<sequence length="1015" mass="110373">MQFLTKFSLKNVAAVMIIAVLLMGGGVYSFLALKSDLLPDIEFPQLSVTAVYPGASAEDVDRRVTSPLEEQLKGVEGLSSMTSQSLSSVSRIQLSFPIGTDMDKTTRDVEGLLQNAGLPEEVETPTASRFSFSSVPVLNLALFTNGEQADALAEQWVQEVLKPELERIEGINSVALSAVPQQYLEIVVDQSGAARAGITLQTIKDNIDNAFFSYPAGALQSDEVVVPVHVEQELQTLEALEALVIPSNTGGAGVRLSELATVRPLEEKSELARYNTKDSMALLINKKQNANTVDVADRVIETLDSYEDHIQYVMIFDQAEAIESSINELVSKGLFGALFAALTVLIFLRSFRATFIAVLSIPLSLLIAAIFIKWWGFTLNVMSLAGMTVAVGRVVDDSIIVIENIYRKRKLEPQADRTEMTREGTREMMSAILSSTLTTVVVFLPLGLVGGITGAFFLPFALTVVVALLASLLVSITVVPVLARSSFVKLHEQSREPFYIRVYERIIRFALRRKALVLLTALVLLIGSGVLYQFSNVGFVFLPNEKQKIISATVELPPSATLERTGEVSQAIEQQLEQEKETYPKRFASIGSFDIATGSAQPNRAVYYIELAEDADMEVQLAAVDRDIAAILEEQAPGSTWRVEEQASGGPPTNNNVDIDLFSDDPAQLEAASAQVEELMLGRDDLKSVTNNMQAKQQQWSVKLSDDKMKAAGLSSFMVLGTITDRTQPVEGGELLFDGDNREVRLTYDEALAGKSALEQLTLFGPQGPVQLSEVADIEQVDVYTSVQKLNERVYARVSGQVQGNDVRAVTAEVTEAVQQLDLPDGVSLESGGGSDETVQTFVDIGIAMIVAIGLVYLTMLIFFGQARVPFIIMSSLLFVPIGALVGLVLAREPLSMSAMIGLLMLIGIVVTNAIVLVDRINQNRRLGLTIHEALIESGKTRLRPILMTALATIAALLPLVFSTPEGGLISRGLAVVVVGGLTTSTLLTVIFLPVVYELAFRKQHRQEQQREHSA</sequence>
<dbReference type="Pfam" id="PF00873">
    <property type="entry name" value="ACR_tran"/>
    <property type="match status" value="1"/>
</dbReference>
<evidence type="ECO:0000259" key="6">
    <source>
        <dbReference type="PROSITE" id="PS50259"/>
    </source>
</evidence>
<keyword evidence="2 5" id="KW-0812">Transmembrane</keyword>
<feature type="transmembrane region" description="Helical" evidence="5">
    <location>
        <begin position="515"/>
        <end position="534"/>
    </location>
</feature>
<feature type="transmembrane region" description="Helical" evidence="5">
    <location>
        <begin position="974"/>
        <end position="997"/>
    </location>
</feature>
<feature type="transmembrane region" description="Helical" evidence="5">
    <location>
        <begin position="845"/>
        <end position="864"/>
    </location>
</feature>
<evidence type="ECO:0000256" key="2">
    <source>
        <dbReference type="ARBA" id="ARBA00022692"/>
    </source>
</evidence>
<feature type="transmembrane region" description="Helical" evidence="5">
    <location>
        <begin position="871"/>
        <end position="891"/>
    </location>
</feature>
<name>A0A927BSM2_9BACL</name>
<dbReference type="AlphaFoldDB" id="A0A927BSM2"/>
<evidence type="ECO:0000313" key="8">
    <source>
        <dbReference type="Proteomes" id="UP000621560"/>
    </source>
</evidence>
<organism evidence="7 8">
    <name type="scientific">Paenibacillus sabuli</name>
    <dbReference type="NCBI Taxonomy" id="2772509"/>
    <lineage>
        <taxon>Bacteria</taxon>
        <taxon>Bacillati</taxon>
        <taxon>Bacillota</taxon>
        <taxon>Bacilli</taxon>
        <taxon>Bacillales</taxon>
        <taxon>Paenibacillaceae</taxon>
        <taxon>Paenibacillus</taxon>
    </lineage>
</organism>
<dbReference type="RefSeq" id="WP_190918121.1">
    <property type="nucleotide sequence ID" value="NZ_JACXIZ010000020.1"/>
</dbReference>
<keyword evidence="3 5" id="KW-1133">Transmembrane helix</keyword>
<dbReference type="PANTHER" id="PTHR32063:SF0">
    <property type="entry name" value="SWARMING MOTILITY PROTEIN SWRC"/>
    <property type="match status" value="1"/>
</dbReference>
<dbReference type="GO" id="GO:0004930">
    <property type="term" value="F:G protein-coupled receptor activity"/>
    <property type="evidence" value="ECO:0007669"/>
    <property type="project" value="InterPro"/>
</dbReference>
<accession>A0A927BSM2</accession>
<dbReference type="InterPro" id="IPR017978">
    <property type="entry name" value="GPCR_3_C"/>
</dbReference>
<keyword evidence="8" id="KW-1185">Reference proteome</keyword>